<organism evidence="3 4">
    <name type="scientific">Archaeoglobus veneficus (strain DSM 11195 / SNP6)</name>
    <dbReference type="NCBI Taxonomy" id="693661"/>
    <lineage>
        <taxon>Archaea</taxon>
        <taxon>Methanobacteriati</taxon>
        <taxon>Methanobacteriota</taxon>
        <taxon>Archaeoglobi</taxon>
        <taxon>Archaeoglobales</taxon>
        <taxon>Archaeoglobaceae</taxon>
        <taxon>Archaeoglobus</taxon>
    </lineage>
</organism>
<sequence>MPPTALLVIDMQKDFCYSDGSLFIGEHVKNIFEPLRRVVEVAKGKIPVIYTQDWHRSDDAEFAVWPAHCIEGSRGAEVIDELPKADYYVKKRRYSAFFATDLDLLLRELGVEMIYLAGVATNICVMHTAIDAVQMGYKVAVLKDCTASLDNYSHEYGLYHMENVLKAEIITSGEFLS</sequence>
<dbReference type="Gene3D" id="3.40.50.850">
    <property type="entry name" value="Isochorismatase-like"/>
    <property type="match status" value="1"/>
</dbReference>
<dbReference type="InterPro" id="IPR050272">
    <property type="entry name" value="Isochorismatase-like_hydrls"/>
</dbReference>
<keyword evidence="4" id="KW-1185">Reference proteome</keyword>
<dbReference type="RefSeq" id="WP_013683558.1">
    <property type="nucleotide sequence ID" value="NC_015320.1"/>
</dbReference>
<dbReference type="GeneID" id="10393975"/>
<evidence type="ECO:0000256" key="1">
    <source>
        <dbReference type="ARBA" id="ARBA00022801"/>
    </source>
</evidence>
<proteinExistence type="predicted"/>
<keyword evidence="1 3" id="KW-0378">Hydrolase</keyword>
<dbReference type="STRING" id="693661.Arcve_0872"/>
<dbReference type="SUPFAM" id="SSF52499">
    <property type="entry name" value="Isochorismatase-like hydrolases"/>
    <property type="match status" value="1"/>
</dbReference>
<evidence type="ECO:0000313" key="4">
    <source>
        <dbReference type="Proteomes" id="UP000008136"/>
    </source>
</evidence>
<dbReference type="OrthoDB" id="9194at2157"/>
<dbReference type="CDD" id="cd00431">
    <property type="entry name" value="cysteine_hydrolases"/>
    <property type="match status" value="1"/>
</dbReference>
<dbReference type="InterPro" id="IPR000868">
    <property type="entry name" value="Isochorismatase-like_dom"/>
</dbReference>
<dbReference type="HOGENOM" id="CLU_068979_8_4_2"/>
<dbReference type="Proteomes" id="UP000008136">
    <property type="component" value="Chromosome"/>
</dbReference>
<reference evidence="3 4" key="1">
    <citation type="submission" date="2011-03" db="EMBL/GenBank/DDBJ databases">
        <title>The complete genome of Archaeoglobus veneficus SNP6.</title>
        <authorList>
            <consortium name="US DOE Joint Genome Institute (JGI-PGF)"/>
            <person name="Lucas S."/>
            <person name="Copeland A."/>
            <person name="Lapidus A."/>
            <person name="Bruce D."/>
            <person name="Goodwin L."/>
            <person name="Pitluck S."/>
            <person name="Kyrpides N."/>
            <person name="Mavromatis K."/>
            <person name="Pagani I."/>
            <person name="Ivanova N."/>
            <person name="Mikhailova N."/>
            <person name="Lu M."/>
            <person name="Detter J.C."/>
            <person name="Tapia R."/>
            <person name="Han C."/>
            <person name="Land M."/>
            <person name="Hauser L."/>
            <person name="Markowitz V."/>
            <person name="Cheng J.-F."/>
            <person name="Hugenholtz P."/>
            <person name="Woyke T."/>
            <person name="Wu D."/>
            <person name="Spring S."/>
            <person name="Brambilla E."/>
            <person name="Klenk H.-P."/>
            <person name="Eisen J.A."/>
        </authorList>
    </citation>
    <scope>NUCLEOTIDE SEQUENCE [LARGE SCALE GENOMIC DNA]</scope>
    <source>
        <strain>SNP6</strain>
    </source>
</reference>
<dbReference type="PANTHER" id="PTHR43540:SF6">
    <property type="entry name" value="ISOCHORISMATASE-LIKE DOMAIN-CONTAINING PROTEIN"/>
    <property type="match status" value="1"/>
</dbReference>
<feature type="domain" description="Isochorismatase-like" evidence="2">
    <location>
        <begin position="4"/>
        <end position="171"/>
    </location>
</feature>
<protein>
    <submittedName>
        <fullName evidence="3">Isochorismatase hydrolase</fullName>
    </submittedName>
</protein>
<dbReference type="PANTHER" id="PTHR43540">
    <property type="entry name" value="PEROXYUREIDOACRYLATE/UREIDOACRYLATE AMIDOHYDROLASE-RELATED"/>
    <property type="match status" value="1"/>
</dbReference>
<name>F2KSB7_ARCVS</name>
<accession>F2KSB7</accession>
<evidence type="ECO:0000259" key="2">
    <source>
        <dbReference type="Pfam" id="PF00857"/>
    </source>
</evidence>
<dbReference type="GO" id="GO:0016787">
    <property type="term" value="F:hydrolase activity"/>
    <property type="evidence" value="ECO:0007669"/>
    <property type="project" value="UniProtKB-KW"/>
</dbReference>
<dbReference type="Pfam" id="PF00857">
    <property type="entry name" value="Isochorismatase"/>
    <property type="match status" value="1"/>
</dbReference>
<evidence type="ECO:0000313" key="3">
    <source>
        <dbReference type="EMBL" id="AEA46886.1"/>
    </source>
</evidence>
<dbReference type="AlphaFoldDB" id="F2KSB7"/>
<dbReference type="EMBL" id="CP002588">
    <property type="protein sequence ID" value="AEA46886.1"/>
    <property type="molecule type" value="Genomic_DNA"/>
</dbReference>
<dbReference type="KEGG" id="ave:Arcve_0872"/>
<gene>
    <name evidence="3" type="ordered locus">Arcve_0872</name>
</gene>
<dbReference type="InterPro" id="IPR036380">
    <property type="entry name" value="Isochorismatase-like_sf"/>
</dbReference>
<dbReference type="eggNOG" id="arCOG01943">
    <property type="taxonomic scope" value="Archaea"/>
</dbReference>